<dbReference type="EMBL" id="SGJD01000236">
    <property type="protein sequence ID" value="KAB0406073.1"/>
    <property type="molecule type" value="Genomic_DNA"/>
</dbReference>
<name>A0A6A1QGA8_BALPH</name>
<dbReference type="AlphaFoldDB" id="A0A6A1QGA8"/>
<comment type="caution">
    <text evidence="2">The sequence shown here is derived from an EMBL/GenBank/DDBJ whole genome shotgun (WGS) entry which is preliminary data.</text>
</comment>
<dbReference type="Proteomes" id="UP000437017">
    <property type="component" value="Unassembled WGS sequence"/>
</dbReference>
<organism evidence="2 3">
    <name type="scientific">Balaenoptera physalus</name>
    <name type="common">Fin whale</name>
    <name type="synonym">Balaena physalus</name>
    <dbReference type="NCBI Taxonomy" id="9770"/>
    <lineage>
        <taxon>Eukaryota</taxon>
        <taxon>Metazoa</taxon>
        <taxon>Chordata</taxon>
        <taxon>Craniata</taxon>
        <taxon>Vertebrata</taxon>
        <taxon>Euteleostomi</taxon>
        <taxon>Mammalia</taxon>
        <taxon>Eutheria</taxon>
        <taxon>Laurasiatheria</taxon>
        <taxon>Artiodactyla</taxon>
        <taxon>Whippomorpha</taxon>
        <taxon>Cetacea</taxon>
        <taxon>Mysticeti</taxon>
        <taxon>Balaenopteridae</taxon>
        <taxon>Balaenoptera</taxon>
    </lineage>
</organism>
<feature type="non-terminal residue" evidence="2">
    <location>
        <position position="139"/>
    </location>
</feature>
<feature type="region of interest" description="Disordered" evidence="1">
    <location>
        <begin position="14"/>
        <end position="67"/>
    </location>
</feature>
<feature type="non-terminal residue" evidence="2">
    <location>
        <position position="1"/>
    </location>
</feature>
<keyword evidence="3" id="KW-1185">Reference proteome</keyword>
<protein>
    <submittedName>
        <fullName evidence="2">Uncharacterized protein</fullName>
    </submittedName>
</protein>
<evidence type="ECO:0000313" key="2">
    <source>
        <dbReference type="EMBL" id="KAB0406073.1"/>
    </source>
</evidence>
<gene>
    <name evidence="2" type="ORF">E2I00_009596</name>
</gene>
<sequence length="139" mass="15540">VLDPRQQVFFAGKDQKEWRSWSRRSRRGARGRPRGWDEPPAPPSLGAHLRSPTAASRGLKSRRKGRGAACSRLLSVLWPKSLGRRIWHNGWERKLDASGPPFARALLEPPAIAQTREMGIVTWGYSNEDKMGVGCEQAG</sequence>
<accession>A0A6A1QGA8</accession>
<evidence type="ECO:0000313" key="3">
    <source>
        <dbReference type="Proteomes" id="UP000437017"/>
    </source>
</evidence>
<feature type="compositionally biased region" description="Basic residues" evidence="1">
    <location>
        <begin position="21"/>
        <end position="33"/>
    </location>
</feature>
<reference evidence="2 3" key="1">
    <citation type="journal article" date="2019" name="PLoS ONE">
        <title>Genomic analyses reveal an absence of contemporary introgressive admixture between fin whales and blue whales, despite known hybrids.</title>
        <authorList>
            <person name="Westbury M.V."/>
            <person name="Petersen B."/>
            <person name="Lorenzen E.D."/>
        </authorList>
    </citation>
    <scope>NUCLEOTIDE SEQUENCE [LARGE SCALE GENOMIC DNA]</scope>
    <source>
        <strain evidence="2">FinWhale-01</strain>
    </source>
</reference>
<evidence type="ECO:0000256" key="1">
    <source>
        <dbReference type="SAM" id="MobiDB-lite"/>
    </source>
</evidence>
<proteinExistence type="predicted"/>